<dbReference type="OrthoDB" id="3176171at2759"/>
<keyword evidence="1" id="KW-0505">Motor protein</keyword>
<name>A0A2U1LA04_ARTAN</name>
<dbReference type="AlphaFoldDB" id="A0A2U1LA04"/>
<dbReference type="PANTHER" id="PTHR47968:SF55">
    <property type="entry name" value="KINESIN-LIKE PROTEIN KIN-7H"/>
    <property type="match status" value="1"/>
</dbReference>
<proteinExistence type="predicted"/>
<protein>
    <submittedName>
        <fullName evidence="3">Kinesin motor domain-containing protein</fullName>
    </submittedName>
</protein>
<dbReference type="GO" id="GO:0005524">
    <property type="term" value="F:ATP binding"/>
    <property type="evidence" value="ECO:0007669"/>
    <property type="project" value="InterPro"/>
</dbReference>
<dbReference type="STRING" id="35608.A0A2U1LA04"/>
<evidence type="ECO:0000256" key="1">
    <source>
        <dbReference type="ARBA" id="ARBA00023175"/>
    </source>
</evidence>
<dbReference type="Gene3D" id="3.40.850.10">
    <property type="entry name" value="Kinesin motor domain"/>
    <property type="match status" value="1"/>
</dbReference>
<keyword evidence="4" id="KW-1185">Reference proteome</keyword>
<reference evidence="3 4" key="1">
    <citation type="journal article" date="2018" name="Mol. Plant">
        <title>The genome of Artemisia annua provides insight into the evolution of Asteraceae family and artemisinin biosynthesis.</title>
        <authorList>
            <person name="Shen Q."/>
            <person name="Zhang L."/>
            <person name="Liao Z."/>
            <person name="Wang S."/>
            <person name="Yan T."/>
            <person name="Shi P."/>
            <person name="Liu M."/>
            <person name="Fu X."/>
            <person name="Pan Q."/>
            <person name="Wang Y."/>
            <person name="Lv Z."/>
            <person name="Lu X."/>
            <person name="Zhang F."/>
            <person name="Jiang W."/>
            <person name="Ma Y."/>
            <person name="Chen M."/>
            <person name="Hao X."/>
            <person name="Li L."/>
            <person name="Tang Y."/>
            <person name="Lv G."/>
            <person name="Zhou Y."/>
            <person name="Sun X."/>
            <person name="Brodelius P.E."/>
            <person name="Rose J.K.C."/>
            <person name="Tang K."/>
        </authorList>
    </citation>
    <scope>NUCLEOTIDE SEQUENCE [LARGE SCALE GENOMIC DNA]</scope>
    <source>
        <strain evidence="4">cv. Huhao1</strain>
        <tissue evidence="3">Leaf</tissue>
    </source>
</reference>
<accession>A0A2U1LA04</accession>
<dbReference type="InterPro" id="IPR001752">
    <property type="entry name" value="Kinesin_motor_dom"/>
</dbReference>
<dbReference type="Pfam" id="PF00225">
    <property type="entry name" value="Kinesin"/>
    <property type="match status" value="1"/>
</dbReference>
<dbReference type="InterPro" id="IPR027417">
    <property type="entry name" value="P-loop_NTPase"/>
</dbReference>
<dbReference type="SUPFAM" id="SSF52540">
    <property type="entry name" value="P-loop containing nucleoside triphosphate hydrolases"/>
    <property type="match status" value="1"/>
</dbReference>
<dbReference type="InterPro" id="IPR036961">
    <property type="entry name" value="Kinesin_motor_dom_sf"/>
</dbReference>
<dbReference type="PANTHER" id="PTHR47968">
    <property type="entry name" value="CENTROMERE PROTEIN E"/>
    <property type="match status" value="1"/>
</dbReference>
<dbReference type="InterPro" id="IPR027640">
    <property type="entry name" value="Kinesin-like_fam"/>
</dbReference>
<evidence type="ECO:0000259" key="2">
    <source>
        <dbReference type="Pfam" id="PF00225"/>
    </source>
</evidence>
<evidence type="ECO:0000313" key="4">
    <source>
        <dbReference type="Proteomes" id="UP000245207"/>
    </source>
</evidence>
<dbReference type="Proteomes" id="UP000245207">
    <property type="component" value="Unassembled WGS sequence"/>
</dbReference>
<feature type="domain" description="Kinesin motor" evidence="2">
    <location>
        <begin position="8"/>
        <end position="60"/>
    </location>
</feature>
<sequence length="181" mass="20690">MGQPGWESKGTIVENLTEESVRDWDHMMQLLSICEAQRQIGETSLNETSSRSQQIIRLMRKRFSGGAKDSEQVLILMAHVAMVLKNSGTKRDLQKNSDFSSDLNSDISKFSDMHIDLNSDMPMNQRHKWRHDLSMSQFYSDILWEVVILVAMYSDVFSQVAKICDSFTATKQLMSLTMSQA</sequence>
<dbReference type="GO" id="GO:0003777">
    <property type="term" value="F:microtubule motor activity"/>
    <property type="evidence" value="ECO:0007669"/>
    <property type="project" value="InterPro"/>
</dbReference>
<dbReference type="GO" id="GO:0008017">
    <property type="term" value="F:microtubule binding"/>
    <property type="evidence" value="ECO:0007669"/>
    <property type="project" value="InterPro"/>
</dbReference>
<gene>
    <name evidence="3" type="ORF">CTI12_AA253430</name>
</gene>
<organism evidence="3 4">
    <name type="scientific">Artemisia annua</name>
    <name type="common">Sweet wormwood</name>
    <dbReference type="NCBI Taxonomy" id="35608"/>
    <lineage>
        <taxon>Eukaryota</taxon>
        <taxon>Viridiplantae</taxon>
        <taxon>Streptophyta</taxon>
        <taxon>Embryophyta</taxon>
        <taxon>Tracheophyta</taxon>
        <taxon>Spermatophyta</taxon>
        <taxon>Magnoliopsida</taxon>
        <taxon>eudicotyledons</taxon>
        <taxon>Gunneridae</taxon>
        <taxon>Pentapetalae</taxon>
        <taxon>asterids</taxon>
        <taxon>campanulids</taxon>
        <taxon>Asterales</taxon>
        <taxon>Asteraceae</taxon>
        <taxon>Asteroideae</taxon>
        <taxon>Anthemideae</taxon>
        <taxon>Artemisiinae</taxon>
        <taxon>Artemisia</taxon>
    </lineage>
</organism>
<dbReference type="GO" id="GO:0007018">
    <property type="term" value="P:microtubule-based movement"/>
    <property type="evidence" value="ECO:0007669"/>
    <property type="project" value="InterPro"/>
</dbReference>
<evidence type="ECO:0000313" key="3">
    <source>
        <dbReference type="EMBL" id="PWA45833.1"/>
    </source>
</evidence>
<dbReference type="EMBL" id="PKPP01010573">
    <property type="protein sequence ID" value="PWA45833.1"/>
    <property type="molecule type" value="Genomic_DNA"/>
</dbReference>
<comment type="caution">
    <text evidence="3">The sequence shown here is derived from an EMBL/GenBank/DDBJ whole genome shotgun (WGS) entry which is preliminary data.</text>
</comment>